<protein>
    <submittedName>
        <fullName evidence="4">PH domain-containing protein</fullName>
    </submittedName>
</protein>
<dbReference type="WBParaSite" id="OFLC_0000424301-mRNA-1">
    <property type="protein sequence ID" value="OFLC_0000424301-mRNA-1"/>
    <property type="gene ID" value="OFLC_0000424301"/>
</dbReference>
<keyword evidence="3" id="KW-1185">Reference proteome</keyword>
<dbReference type="Proteomes" id="UP000267606">
    <property type="component" value="Unassembled WGS sequence"/>
</dbReference>
<gene>
    <name evidence="2" type="ORF">OFLC_LOCUS4244</name>
</gene>
<name>A0A183H9T2_9BILA</name>
<reference evidence="4" key="1">
    <citation type="submission" date="2016-06" db="UniProtKB">
        <authorList>
            <consortium name="WormBaseParasite"/>
        </authorList>
    </citation>
    <scope>IDENTIFICATION</scope>
</reference>
<feature type="region of interest" description="Disordered" evidence="1">
    <location>
        <begin position="189"/>
        <end position="212"/>
    </location>
</feature>
<dbReference type="EMBL" id="UZAJ01003143">
    <property type="protein sequence ID" value="VDO39400.1"/>
    <property type="molecule type" value="Genomic_DNA"/>
</dbReference>
<reference evidence="2 3" key="2">
    <citation type="submission" date="2018-11" db="EMBL/GenBank/DDBJ databases">
        <authorList>
            <consortium name="Pathogen Informatics"/>
        </authorList>
    </citation>
    <scope>NUCLEOTIDE SEQUENCE [LARGE SCALE GENOMIC DNA]</scope>
</reference>
<evidence type="ECO:0000256" key="1">
    <source>
        <dbReference type="SAM" id="MobiDB-lite"/>
    </source>
</evidence>
<evidence type="ECO:0000313" key="2">
    <source>
        <dbReference type="EMBL" id="VDO39400.1"/>
    </source>
</evidence>
<evidence type="ECO:0000313" key="4">
    <source>
        <dbReference type="WBParaSite" id="OFLC_0000424301-mRNA-1"/>
    </source>
</evidence>
<dbReference type="AlphaFoldDB" id="A0A183H9T2"/>
<sequence>MAVIANVTSVDYLDDTQSSFTNPVESIIFEDNRREQQKWIFTMLYLYHRYKLNTQTIEEQKPDIAEFSIIVKSNNVISAIKIESKIMHLIFMLRIFNSKIKQNNVYIVGKPEKAIQEVTFAIQDIKMMITERGALDINAMFRGWLTAIICTLRRVYETNNLQNTVHLAVESMKLNYITGSSFVIKTNAEKDNNDEEEEGNSSSKQKTKLNNV</sequence>
<evidence type="ECO:0000313" key="3">
    <source>
        <dbReference type="Proteomes" id="UP000267606"/>
    </source>
</evidence>
<proteinExistence type="predicted"/>
<organism evidence="4">
    <name type="scientific">Onchocerca flexuosa</name>
    <dbReference type="NCBI Taxonomy" id="387005"/>
    <lineage>
        <taxon>Eukaryota</taxon>
        <taxon>Metazoa</taxon>
        <taxon>Ecdysozoa</taxon>
        <taxon>Nematoda</taxon>
        <taxon>Chromadorea</taxon>
        <taxon>Rhabditida</taxon>
        <taxon>Spirurina</taxon>
        <taxon>Spiruromorpha</taxon>
        <taxon>Filarioidea</taxon>
        <taxon>Onchocercidae</taxon>
        <taxon>Onchocerca</taxon>
    </lineage>
</organism>
<accession>A0A183H9T2</accession>